<evidence type="ECO:0000313" key="8">
    <source>
        <dbReference type="Proteomes" id="UP000184440"/>
    </source>
</evidence>
<dbReference type="GO" id="GO:0000976">
    <property type="term" value="F:transcription cis-regulatory region binding"/>
    <property type="evidence" value="ECO:0007669"/>
    <property type="project" value="TreeGrafter"/>
</dbReference>
<name>A0A1M7TYQ9_9ACTN</name>
<sequence length="209" mass="22724">MTDGLWPAAGLAEKAGPSDGDTAERLLDATERLVKQIGIGKTSMADVARAANVSRGTLYRYFDSREALLDALSQRTTDRFFADAGAAMDASPTLAEQVGKFSETMIRALHPGPDQFGNSRTAMIRMLMTQSPHALRRTSKFLRPYLQAALGRGEVRADLDVQDASEWLARMLLSFTVFQTSVAFEADDPQSVSSFVQRYAVHGLTGDGS</sequence>
<accession>A0A1M7TYQ9</accession>
<keyword evidence="2 4" id="KW-0238">DNA-binding</keyword>
<evidence type="ECO:0000256" key="2">
    <source>
        <dbReference type="ARBA" id="ARBA00023125"/>
    </source>
</evidence>
<organism evidence="7 8">
    <name type="scientific">Cryptosporangium aurantiacum</name>
    <dbReference type="NCBI Taxonomy" id="134849"/>
    <lineage>
        <taxon>Bacteria</taxon>
        <taxon>Bacillati</taxon>
        <taxon>Actinomycetota</taxon>
        <taxon>Actinomycetes</taxon>
        <taxon>Cryptosporangiales</taxon>
        <taxon>Cryptosporangiaceae</taxon>
        <taxon>Cryptosporangium</taxon>
    </lineage>
</organism>
<dbReference type="Pfam" id="PF00440">
    <property type="entry name" value="TetR_N"/>
    <property type="match status" value="1"/>
</dbReference>
<reference evidence="7 8" key="1">
    <citation type="submission" date="2016-11" db="EMBL/GenBank/DDBJ databases">
        <authorList>
            <person name="Jaros S."/>
            <person name="Januszkiewicz K."/>
            <person name="Wedrychowicz H."/>
        </authorList>
    </citation>
    <scope>NUCLEOTIDE SEQUENCE [LARGE SCALE GENOMIC DNA]</scope>
    <source>
        <strain evidence="7 8">DSM 46144</strain>
    </source>
</reference>
<feature type="DNA-binding region" description="H-T-H motif" evidence="4">
    <location>
        <begin position="43"/>
        <end position="62"/>
    </location>
</feature>
<evidence type="ECO:0000259" key="6">
    <source>
        <dbReference type="PROSITE" id="PS50977"/>
    </source>
</evidence>
<keyword evidence="8" id="KW-1185">Reference proteome</keyword>
<dbReference type="PROSITE" id="PS50977">
    <property type="entry name" value="HTH_TETR_2"/>
    <property type="match status" value="1"/>
</dbReference>
<dbReference type="PANTHER" id="PTHR30055:SF234">
    <property type="entry name" value="HTH-TYPE TRANSCRIPTIONAL REGULATOR BETI"/>
    <property type="match status" value="1"/>
</dbReference>
<dbReference type="STRING" id="134849.SAMN05443668_107381"/>
<evidence type="ECO:0000256" key="1">
    <source>
        <dbReference type="ARBA" id="ARBA00023015"/>
    </source>
</evidence>
<dbReference type="Gene3D" id="1.10.357.10">
    <property type="entry name" value="Tetracycline Repressor, domain 2"/>
    <property type="match status" value="1"/>
</dbReference>
<protein>
    <submittedName>
        <fullName evidence="7">Transcriptional regulator, TetR family</fullName>
    </submittedName>
</protein>
<dbReference type="PANTHER" id="PTHR30055">
    <property type="entry name" value="HTH-TYPE TRANSCRIPTIONAL REGULATOR RUTR"/>
    <property type="match status" value="1"/>
</dbReference>
<feature type="region of interest" description="Disordered" evidence="5">
    <location>
        <begin position="1"/>
        <end position="21"/>
    </location>
</feature>
<evidence type="ECO:0000313" key="7">
    <source>
        <dbReference type="EMBL" id="SHN75793.1"/>
    </source>
</evidence>
<dbReference type="InterPro" id="IPR009057">
    <property type="entry name" value="Homeodomain-like_sf"/>
</dbReference>
<dbReference type="OrthoDB" id="6077212at2"/>
<feature type="domain" description="HTH tetR-type" evidence="6">
    <location>
        <begin position="20"/>
        <end position="80"/>
    </location>
</feature>
<dbReference type="PRINTS" id="PR00455">
    <property type="entry name" value="HTHTETR"/>
</dbReference>
<gene>
    <name evidence="7" type="ORF">SAMN05443668_107381</name>
</gene>
<evidence type="ECO:0000256" key="3">
    <source>
        <dbReference type="ARBA" id="ARBA00023163"/>
    </source>
</evidence>
<dbReference type="AlphaFoldDB" id="A0A1M7TYQ9"/>
<dbReference type="InterPro" id="IPR001647">
    <property type="entry name" value="HTH_TetR"/>
</dbReference>
<dbReference type="SUPFAM" id="SSF46689">
    <property type="entry name" value="Homeodomain-like"/>
    <property type="match status" value="1"/>
</dbReference>
<dbReference type="InterPro" id="IPR050109">
    <property type="entry name" value="HTH-type_TetR-like_transc_reg"/>
</dbReference>
<proteinExistence type="predicted"/>
<evidence type="ECO:0000256" key="5">
    <source>
        <dbReference type="SAM" id="MobiDB-lite"/>
    </source>
</evidence>
<dbReference type="GO" id="GO:0003700">
    <property type="term" value="F:DNA-binding transcription factor activity"/>
    <property type="evidence" value="ECO:0007669"/>
    <property type="project" value="TreeGrafter"/>
</dbReference>
<keyword evidence="3" id="KW-0804">Transcription</keyword>
<keyword evidence="1" id="KW-0805">Transcription regulation</keyword>
<dbReference type="EMBL" id="FRCS01000007">
    <property type="protein sequence ID" value="SHN75793.1"/>
    <property type="molecule type" value="Genomic_DNA"/>
</dbReference>
<evidence type="ECO:0000256" key="4">
    <source>
        <dbReference type="PROSITE-ProRule" id="PRU00335"/>
    </source>
</evidence>
<dbReference type="RefSeq" id="WP_073260160.1">
    <property type="nucleotide sequence ID" value="NZ_FRCS01000007.1"/>
</dbReference>
<dbReference type="Proteomes" id="UP000184440">
    <property type="component" value="Unassembled WGS sequence"/>
</dbReference>